<accession>F8AJR6</accession>
<gene>
    <name evidence="1" type="ordered locus">Metok_1296</name>
</gene>
<dbReference type="GeneID" id="10773452"/>
<dbReference type="HOGENOM" id="CLU_1607194_0_0_2"/>
<sequence>MNVEKLYVIHALCESEIFDNLRILIAENVSRIYDVKITNTLNHKYYFLKFIVKTTGENCTRLCEILQENNVILLNCYELVFPSYRVRIKGDAEKCLSIQKELLNAFISCGAIPIKTEITSNDFIIATCDIIVTNKDPSTCVKFLEILRKNKDISYTVTPVESYEC</sequence>
<name>F8AJR6_METOI</name>
<dbReference type="eggNOG" id="arCOG06653">
    <property type="taxonomic scope" value="Archaea"/>
</dbReference>
<dbReference type="STRING" id="647113.Metok_1296"/>
<dbReference type="AlphaFoldDB" id="F8AJR6"/>
<dbReference type="Proteomes" id="UP000009296">
    <property type="component" value="Chromosome"/>
</dbReference>
<keyword evidence="2" id="KW-1185">Reference proteome</keyword>
<dbReference type="EMBL" id="CP002792">
    <property type="protein sequence ID" value="AEH07264.1"/>
    <property type="molecule type" value="Genomic_DNA"/>
</dbReference>
<dbReference type="KEGG" id="mok:Metok_1296"/>
<reference evidence="1" key="1">
    <citation type="submission" date="2011-05" db="EMBL/GenBank/DDBJ databases">
        <title>Complete sequence of chromosome of Methanothermococcus okinawensis IH1.</title>
        <authorList>
            <consortium name="US DOE Joint Genome Institute"/>
            <person name="Lucas S."/>
            <person name="Han J."/>
            <person name="Lapidus A."/>
            <person name="Cheng J.-F."/>
            <person name="Goodwin L."/>
            <person name="Pitluck S."/>
            <person name="Peters L."/>
            <person name="Mikhailova N."/>
            <person name="Held B."/>
            <person name="Han C."/>
            <person name="Tapia R."/>
            <person name="Land M."/>
            <person name="Hauser L."/>
            <person name="Kyrpides N."/>
            <person name="Ivanova N."/>
            <person name="Pagani I."/>
            <person name="Sieprawska-Lupa M."/>
            <person name="Takai K."/>
            <person name="Miyazaki J."/>
            <person name="Whitman W."/>
            <person name="Woyke T."/>
        </authorList>
    </citation>
    <scope>NUCLEOTIDE SEQUENCE [LARGE SCALE GENOMIC DNA]</scope>
    <source>
        <strain evidence="1">IH1</strain>
    </source>
</reference>
<evidence type="ECO:0000313" key="2">
    <source>
        <dbReference type="Proteomes" id="UP000009296"/>
    </source>
</evidence>
<proteinExistence type="predicted"/>
<evidence type="ECO:0000313" key="1">
    <source>
        <dbReference type="EMBL" id="AEH07264.1"/>
    </source>
</evidence>
<dbReference type="RefSeq" id="WP_013867446.1">
    <property type="nucleotide sequence ID" value="NC_015636.1"/>
</dbReference>
<organism evidence="1 2">
    <name type="scientific">Methanothermococcus okinawensis (strain DSM 14208 / JCM 11175 / IH1)</name>
    <dbReference type="NCBI Taxonomy" id="647113"/>
    <lineage>
        <taxon>Archaea</taxon>
        <taxon>Methanobacteriati</taxon>
        <taxon>Methanobacteriota</taxon>
        <taxon>Methanomada group</taxon>
        <taxon>Methanococci</taxon>
        <taxon>Methanococcales</taxon>
        <taxon>Methanococcaceae</taxon>
        <taxon>Methanothermococcus</taxon>
    </lineage>
</organism>
<protein>
    <submittedName>
        <fullName evidence="1">Uncharacterized protein</fullName>
    </submittedName>
</protein>
<dbReference type="OrthoDB" id="59729at2157"/>